<evidence type="ECO:0000313" key="2">
    <source>
        <dbReference type="EMBL" id="HIU29800.1"/>
    </source>
</evidence>
<dbReference type="PANTHER" id="PTHR41309:SF2">
    <property type="entry name" value="MEMBRANE PROTEIN"/>
    <property type="match status" value="1"/>
</dbReference>
<reference evidence="2" key="1">
    <citation type="submission" date="2020-10" db="EMBL/GenBank/DDBJ databases">
        <authorList>
            <person name="Gilroy R."/>
        </authorList>
    </citation>
    <scope>NUCLEOTIDE SEQUENCE</scope>
    <source>
        <strain evidence="2">CHK195-4489</strain>
    </source>
</reference>
<evidence type="ECO:0000313" key="3">
    <source>
        <dbReference type="Proteomes" id="UP000824089"/>
    </source>
</evidence>
<organism evidence="2 3">
    <name type="scientific">Candidatus Egerieisoma faecipullorum</name>
    <dbReference type="NCBI Taxonomy" id="2840963"/>
    <lineage>
        <taxon>Bacteria</taxon>
        <taxon>Bacillati</taxon>
        <taxon>Bacillota</taxon>
        <taxon>Clostridia</taxon>
        <taxon>Eubacteriales</taxon>
        <taxon>Clostridiaceae</taxon>
        <taxon>Clostridiaceae incertae sedis</taxon>
        <taxon>Candidatus Egerieisoma</taxon>
    </lineage>
</organism>
<dbReference type="Pfam" id="PF13346">
    <property type="entry name" value="ABC2_membrane_5"/>
    <property type="match status" value="1"/>
</dbReference>
<keyword evidence="1" id="KW-0812">Transmembrane</keyword>
<evidence type="ECO:0000256" key="1">
    <source>
        <dbReference type="SAM" id="Phobius"/>
    </source>
</evidence>
<reference evidence="2" key="2">
    <citation type="journal article" date="2021" name="PeerJ">
        <title>Extensive microbial diversity within the chicken gut microbiome revealed by metagenomics and culture.</title>
        <authorList>
            <person name="Gilroy R."/>
            <person name="Ravi A."/>
            <person name="Getino M."/>
            <person name="Pursley I."/>
            <person name="Horton D.L."/>
            <person name="Alikhan N.F."/>
            <person name="Baker D."/>
            <person name="Gharbi K."/>
            <person name="Hall N."/>
            <person name="Watson M."/>
            <person name="Adriaenssens E.M."/>
            <person name="Foster-Nyarko E."/>
            <person name="Jarju S."/>
            <person name="Secka A."/>
            <person name="Antonio M."/>
            <person name="Oren A."/>
            <person name="Chaudhuri R.R."/>
            <person name="La Ragione R."/>
            <person name="Hildebrand F."/>
            <person name="Pallen M.J."/>
        </authorList>
    </citation>
    <scope>NUCLEOTIDE SEQUENCE</scope>
    <source>
        <strain evidence="2">CHK195-4489</strain>
    </source>
</reference>
<feature type="transmembrane region" description="Helical" evidence="1">
    <location>
        <begin position="115"/>
        <end position="138"/>
    </location>
</feature>
<proteinExistence type="predicted"/>
<protein>
    <submittedName>
        <fullName evidence="2">ABC-2 transporter permease</fullName>
    </submittedName>
</protein>
<feature type="transmembrane region" description="Helical" evidence="1">
    <location>
        <begin position="185"/>
        <end position="205"/>
    </location>
</feature>
<dbReference type="Proteomes" id="UP000824089">
    <property type="component" value="Unassembled WGS sequence"/>
</dbReference>
<dbReference type="EMBL" id="DVMM01000121">
    <property type="protein sequence ID" value="HIU29800.1"/>
    <property type="molecule type" value="Genomic_DNA"/>
</dbReference>
<keyword evidence="1" id="KW-1133">Transmembrane helix</keyword>
<accession>A0A9D1IAC6</accession>
<dbReference type="AlphaFoldDB" id="A0A9D1IAC6"/>
<feature type="transmembrane region" description="Helical" evidence="1">
    <location>
        <begin position="12"/>
        <end position="32"/>
    </location>
</feature>
<keyword evidence="1" id="KW-0472">Membrane</keyword>
<name>A0A9D1IAC6_9CLOT</name>
<comment type="caution">
    <text evidence="2">The sequence shown here is derived from an EMBL/GenBank/DDBJ whole genome shotgun (WGS) entry which is preliminary data.</text>
</comment>
<gene>
    <name evidence="2" type="ORF">IAD50_05830</name>
</gene>
<dbReference type="PANTHER" id="PTHR41309">
    <property type="entry name" value="MEMBRANE PROTEIN-RELATED"/>
    <property type="match status" value="1"/>
</dbReference>
<sequence>MKGLLLKDWYLARTHCRAFLLILFVFAIVSAYSENNAFAVLYPIILSSIFPVTLVSYDERSKWQFYADTMPYKRRDIVSVKYLVMLICLLFTTLIMGAVSAVKLLVERNLELSEIAAFIGTALMLGILPASLMLPVIFKFGVERGRIAYYAALGVVFACVFGFTYMSSDAKTAEILTATSPFRFALPVAALLILGVSWLLSVKFYEKREL</sequence>
<feature type="transmembrane region" description="Helical" evidence="1">
    <location>
        <begin position="38"/>
        <end position="57"/>
    </location>
</feature>
<feature type="transmembrane region" description="Helical" evidence="1">
    <location>
        <begin position="78"/>
        <end position="103"/>
    </location>
</feature>
<dbReference type="InterPro" id="IPR025699">
    <property type="entry name" value="ABC2_memb-like"/>
</dbReference>
<feature type="transmembrane region" description="Helical" evidence="1">
    <location>
        <begin position="147"/>
        <end position="165"/>
    </location>
</feature>